<evidence type="ECO:0000313" key="3">
    <source>
        <dbReference type="Proteomes" id="UP000192596"/>
    </source>
</evidence>
<sequence length="295" mass="33798">MWAHMSADERADIDPPTEDEESDEEVEEYEVMEDDEDSEKEDDMMHETDVMQRDSKHAVATVTFRFSVCPISRTAMATSAAQAQVSGIIPNELFGMIMEQCIKDHPIRSINGKIELSYLAFVLTGPGFSQLFAERFARVGLLDALEEKLRSLPRVREYHVRVDVLENFTRHGRKAGLVLRAHTCASSDRTKTEHDPTESLENIQTADSMDSLVQRFMQTMDIEQGQKLDWDSDNDDDYDEDREAFYQDHGESGGEEEIDSDESDTDSDDDEVTEAEEMLERFEWAGGHVELDYWE</sequence>
<feature type="compositionally biased region" description="Acidic residues" evidence="1">
    <location>
        <begin position="253"/>
        <end position="276"/>
    </location>
</feature>
<protein>
    <submittedName>
        <fullName evidence="2">Uncharacterized protein</fullName>
    </submittedName>
</protein>
<proteinExistence type="predicted"/>
<reference evidence="3" key="1">
    <citation type="submission" date="2017-03" db="EMBL/GenBank/DDBJ databases">
        <title>Genomes of endolithic fungi from Antarctica.</title>
        <authorList>
            <person name="Coleine C."/>
            <person name="Masonjones S."/>
            <person name="Stajich J.E."/>
        </authorList>
    </citation>
    <scope>NUCLEOTIDE SEQUENCE [LARGE SCALE GENOMIC DNA]</scope>
    <source>
        <strain evidence="3">CCFEE 5527</strain>
    </source>
</reference>
<name>A0A1V8SCJ4_9PEZI</name>
<dbReference type="InParanoid" id="A0A1V8SCJ4"/>
<feature type="region of interest" description="Disordered" evidence="1">
    <location>
        <begin position="224"/>
        <end position="276"/>
    </location>
</feature>
<evidence type="ECO:0000256" key="1">
    <source>
        <dbReference type="SAM" id="MobiDB-lite"/>
    </source>
</evidence>
<evidence type="ECO:0000313" key="2">
    <source>
        <dbReference type="EMBL" id="OQN96650.1"/>
    </source>
</evidence>
<dbReference type="EMBL" id="NAJO01000063">
    <property type="protein sequence ID" value="OQN96650.1"/>
    <property type="molecule type" value="Genomic_DNA"/>
</dbReference>
<feature type="region of interest" description="Disordered" evidence="1">
    <location>
        <begin position="1"/>
        <end position="46"/>
    </location>
</feature>
<gene>
    <name evidence="2" type="ORF">B0A48_17290</name>
</gene>
<dbReference type="Proteomes" id="UP000192596">
    <property type="component" value="Unassembled WGS sequence"/>
</dbReference>
<organism evidence="2 3">
    <name type="scientific">Cryoendolithus antarcticus</name>
    <dbReference type="NCBI Taxonomy" id="1507870"/>
    <lineage>
        <taxon>Eukaryota</taxon>
        <taxon>Fungi</taxon>
        <taxon>Dikarya</taxon>
        <taxon>Ascomycota</taxon>
        <taxon>Pezizomycotina</taxon>
        <taxon>Dothideomycetes</taxon>
        <taxon>Dothideomycetidae</taxon>
        <taxon>Cladosporiales</taxon>
        <taxon>Cladosporiaceae</taxon>
        <taxon>Cryoendolithus</taxon>
    </lineage>
</organism>
<dbReference type="AlphaFoldDB" id="A0A1V8SCJ4"/>
<feature type="compositionally biased region" description="Basic and acidic residues" evidence="1">
    <location>
        <begin position="243"/>
        <end position="252"/>
    </location>
</feature>
<keyword evidence="3" id="KW-1185">Reference proteome</keyword>
<accession>A0A1V8SCJ4</accession>
<feature type="compositionally biased region" description="Basic and acidic residues" evidence="1">
    <location>
        <begin position="1"/>
        <end position="13"/>
    </location>
</feature>
<feature type="compositionally biased region" description="Acidic residues" evidence="1">
    <location>
        <begin position="15"/>
        <end position="42"/>
    </location>
</feature>
<feature type="compositionally biased region" description="Acidic residues" evidence="1">
    <location>
        <begin position="231"/>
        <end position="242"/>
    </location>
</feature>
<comment type="caution">
    <text evidence="2">The sequence shown here is derived from an EMBL/GenBank/DDBJ whole genome shotgun (WGS) entry which is preliminary data.</text>
</comment>